<dbReference type="AlphaFoldDB" id="V6LND1"/>
<sequence length="398" mass="46091">MPIQYPTYNVQQSPKSHKIVDISIFELKQQLDLLKHQVQQYELKDQLQEKQIVYLQSEIDDKNTYINLLIAKYDKIIEDKDKLIYQLTNNIIDNKPEIKETIQSPPRLNFQIQKQYTKQKQIPQLQISNSYYSKQTPDSAQSVRSKQNSSRETYVSPYSQKATKQKTPELEKMLSCQNLQPFMQTLHETIKAQNVTLKHSLEDTVFADTIFKGQGSVQNPTATDLRVKTLRPLKIQITPLPQSQILDLSQINNEVEVKYKECFSVTIVDKDDEFIQALENKLCKKFGLSYSLLFAQKKALNTLFISSSELRKRVCEFFQNSDIQFTGIQTVSAVIYGNIIINKIKVIAQKYNFYDIVEIENGLEILFEDEKDCQDFINYGTIDAQKLGLENVSIGLKI</sequence>
<reference evidence="2 3" key="1">
    <citation type="journal article" date="2014" name="PLoS Genet.">
        <title>The Genome of Spironucleus salmonicida Highlights a Fish Pathogen Adapted to Fluctuating Environments.</title>
        <authorList>
            <person name="Xu F."/>
            <person name="Jerlstrom-Hultqvist J."/>
            <person name="Einarsson E."/>
            <person name="Astvaldsson A."/>
            <person name="Svard S.G."/>
            <person name="Andersson J.O."/>
        </authorList>
    </citation>
    <scope>NUCLEOTIDE SEQUENCE</scope>
    <source>
        <strain evidence="3">ATCC 50377</strain>
    </source>
</reference>
<organism evidence="2">
    <name type="scientific">Spironucleus salmonicida</name>
    <dbReference type="NCBI Taxonomy" id="348837"/>
    <lineage>
        <taxon>Eukaryota</taxon>
        <taxon>Metamonada</taxon>
        <taxon>Diplomonadida</taxon>
        <taxon>Hexamitidae</taxon>
        <taxon>Hexamitinae</taxon>
        <taxon>Spironucleus</taxon>
    </lineage>
</organism>
<evidence type="ECO:0000313" key="4">
    <source>
        <dbReference type="Proteomes" id="UP000018208"/>
    </source>
</evidence>
<reference evidence="3" key="2">
    <citation type="submission" date="2020-12" db="EMBL/GenBank/DDBJ databases">
        <title>New Spironucleus salmonicida genome in near-complete chromosomes.</title>
        <authorList>
            <person name="Xu F."/>
            <person name="Kurt Z."/>
            <person name="Jimenez-Gonzalez A."/>
            <person name="Astvaldsson A."/>
            <person name="Andersson J.O."/>
            <person name="Svard S.G."/>
        </authorList>
    </citation>
    <scope>NUCLEOTIDE SEQUENCE</scope>
    <source>
        <strain evidence="3">ATCC 50377</strain>
    </source>
</reference>
<keyword evidence="4" id="KW-1185">Reference proteome</keyword>
<protein>
    <submittedName>
        <fullName evidence="2">Uncharacterized protein</fullName>
    </submittedName>
</protein>
<dbReference type="EMBL" id="KI546083">
    <property type="protein sequence ID" value="EST46167.1"/>
    <property type="molecule type" value="Genomic_DNA"/>
</dbReference>
<accession>V6LND1</accession>
<proteinExistence type="predicted"/>
<dbReference type="VEuPathDB" id="GiardiaDB:SS50377_23430"/>
<feature type="compositionally biased region" description="Polar residues" evidence="1">
    <location>
        <begin position="130"/>
        <end position="162"/>
    </location>
</feature>
<name>V6LND1_9EUKA</name>
<evidence type="ECO:0000313" key="2">
    <source>
        <dbReference type="EMBL" id="EST46167.1"/>
    </source>
</evidence>
<evidence type="ECO:0000256" key="1">
    <source>
        <dbReference type="SAM" id="MobiDB-lite"/>
    </source>
</evidence>
<feature type="region of interest" description="Disordered" evidence="1">
    <location>
        <begin position="130"/>
        <end position="169"/>
    </location>
</feature>
<dbReference type="Proteomes" id="UP000018208">
    <property type="component" value="Unassembled WGS sequence"/>
</dbReference>
<gene>
    <name evidence="2" type="ORF">SS50377_13759</name>
    <name evidence="3" type="ORF">SS50377_23430</name>
</gene>
<dbReference type="EMBL" id="AUWU02000004">
    <property type="protein sequence ID" value="KAH0573496.1"/>
    <property type="molecule type" value="Genomic_DNA"/>
</dbReference>
<evidence type="ECO:0000313" key="3">
    <source>
        <dbReference type="EMBL" id="KAH0573496.1"/>
    </source>
</evidence>